<dbReference type="HOGENOM" id="CLU_187167_0_0_1"/>
<evidence type="ECO:0000256" key="1">
    <source>
        <dbReference type="SAM" id="SignalP"/>
    </source>
</evidence>
<reference evidence="2" key="3">
    <citation type="submission" date="2015-04" db="UniProtKB">
        <authorList>
            <consortium name="EnsemblPlants"/>
        </authorList>
    </citation>
    <scope>IDENTIFICATION</scope>
</reference>
<protein>
    <submittedName>
        <fullName evidence="2">Uncharacterized protein</fullName>
    </submittedName>
</protein>
<reference evidence="3" key="2">
    <citation type="submission" date="2013-12" db="EMBL/GenBank/DDBJ databases">
        <authorList>
            <person name="Yu Y."/>
            <person name="Lee S."/>
            <person name="de Baynast K."/>
            <person name="Wissotski M."/>
            <person name="Liu L."/>
            <person name="Talag J."/>
            <person name="Goicoechea J."/>
            <person name="Angelova A."/>
            <person name="Jetty R."/>
            <person name="Kudrna D."/>
            <person name="Golser W."/>
            <person name="Rivera L."/>
            <person name="Zhang J."/>
            <person name="Wing R."/>
        </authorList>
    </citation>
    <scope>NUCLEOTIDE SEQUENCE</scope>
</reference>
<sequence>MRLPAGIVKLVALVFLLIFSPFQQQPGVGAIRLHDRRQHGEQWAEERTQMRTFMTMDYSGVRRRRPIHN</sequence>
<organism evidence="2 3">
    <name type="scientific">Leersia perrieri</name>
    <dbReference type="NCBI Taxonomy" id="77586"/>
    <lineage>
        <taxon>Eukaryota</taxon>
        <taxon>Viridiplantae</taxon>
        <taxon>Streptophyta</taxon>
        <taxon>Embryophyta</taxon>
        <taxon>Tracheophyta</taxon>
        <taxon>Spermatophyta</taxon>
        <taxon>Magnoliopsida</taxon>
        <taxon>Liliopsida</taxon>
        <taxon>Poales</taxon>
        <taxon>Poaceae</taxon>
        <taxon>BOP clade</taxon>
        <taxon>Oryzoideae</taxon>
        <taxon>Oryzeae</taxon>
        <taxon>Oryzinae</taxon>
        <taxon>Leersia</taxon>
    </lineage>
</organism>
<evidence type="ECO:0000313" key="2">
    <source>
        <dbReference type="EnsemblPlants" id="LPERR04G13090.1"/>
    </source>
</evidence>
<keyword evidence="1" id="KW-0732">Signal</keyword>
<proteinExistence type="predicted"/>
<name>A0A0D9W6B8_9ORYZ</name>
<reference evidence="2 3" key="1">
    <citation type="submission" date="2012-08" db="EMBL/GenBank/DDBJ databases">
        <title>Oryza genome evolution.</title>
        <authorList>
            <person name="Wing R.A."/>
        </authorList>
    </citation>
    <scope>NUCLEOTIDE SEQUENCE</scope>
</reference>
<accession>A0A0D9W6B8</accession>
<keyword evidence="3" id="KW-1185">Reference proteome</keyword>
<dbReference type="EnsemblPlants" id="LPERR04G13090.1">
    <property type="protein sequence ID" value="LPERR04G13090.1"/>
    <property type="gene ID" value="LPERR04G13090"/>
</dbReference>
<feature type="chain" id="PRO_5002348257" evidence="1">
    <location>
        <begin position="25"/>
        <end position="69"/>
    </location>
</feature>
<evidence type="ECO:0000313" key="3">
    <source>
        <dbReference type="Proteomes" id="UP000032180"/>
    </source>
</evidence>
<dbReference type="eggNOG" id="ENOG502R639">
    <property type="taxonomic scope" value="Eukaryota"/>
</dbReference>
<dbReference type="Gramene" id="LPERR04G13090.1">
    <property type="protein sequence ID" value="LPERR04G13090.1"/>
    <property type="gene ID" value="LPERR04G13090"/>
</dbReference>
<dbReference type="Proteomes" id="UP000032180">
    <property type="component" value="Chromosome 4"/>
</dbReference>
<dbReference type="AlphaFoldDB" id="A0A0D9W6B8"/>
<feature type="signal peptide" evidence="1">
    <location>
        <begin position="1"/>
        <end position="24"/>
    </location>
</feature>